<comment type="caution">
    <text evidence="2">The sequence shown here is derived from an EMBL/GenBank/DDBJ whole genome shotgun (WGS) entry which is preliminary data.</text>
</comment>
<evidence type="ECO:0000256" key="1">
    <source>
        <dbReference type="SAM" id="Phobius"/>
    </source>
</evidence>
<proteinExistence type="predicted"/>
<sequence length="183" mass="19795">MNLPITGSPSLILAVVFGAIFGVLLHRGRVTDYNVIVNMFRLKDFTVLRVMLTAIIVGGVGVYFLNQMGLAQYHIKPMYLGGVVIGAALFGIGMVLYGYCPGTGVAAIGTGSLHALVGGIGMLVGGMLYAVSFSWIQENILRPYDYGKIRLPELTGIPDLVYFLVLLLVALMLFRYLDSREAS</sequence>
<dbReference type="Pfam" id="PF04143">
    <property type="entry name" value="Sulf_transp"/>
    <property type="match status" value="1"/>
</dbReference>
<protein>
    <submittedName>
        <fullName evidence="2">YeeE/YedE family protein</fullName>
    </submittedName>
</protein>
<keyword evidence="1" id="KW-0472">Membrane</keyword>
<dbReference type="Proteomes" id="UP000524246">
    <property type="component" value="Unassembled WGS sequence"/>
</dbReference>
<accession>A0A7X9FT96</accession>
<feature type="transmembrane region" description="Helical" evidence="1">
    <location>
        <begin position="78"/>
        <end position="100"/>
    </location>
</feature>
<dbReference type="InterPro" id="IPR007272">
    <property type="entry name" value="Sulf_transp_TsuA/YedE"/>
</dbReference>
<name>A0A7X9FT96_9DELT</name>
<dbReference type="AlphaFoldDB" id="A0A7X9FT96"/>
<feature type="transmembrane region" description="Helical" evidence="1">
    <location>
        <begin position="6"/>
        <end position="25"/>
    </location>
</feature>
<feature type="transmembrane region" description="Helical" evidence="1">
    <location>
        <begin position="160"/>
        <end position="177"/>
    </location>
</feature>
<organism evidence="2 3">
    <name type="scientific">SAR324 cluster bacterium</name>
    <dbReference type="NCBI Taxonomy" id="2024889"/>
    <lineage>
        <taxon>Bacteria</taxon>
        <taxon>Deltaproteobacteria</taxon>
        <taxon>SAR324 cluster</taxon>
    </lineage>
</organism>
<dbReference type="EMBL" id="JAAZON010000550">
    <property type="protein sequence ID" value="NMC63908.1"/>
    <property type="molecule type" value="Genomic_DNA"/>
</dbReference>
<evidence type="ECO:0000313" key="2">
    <source>
        <dbReference type="EMBL" id="NMC63908.1"/>
    </source>
</evidence>
<keyword evidence="1" id="KW-0812">Transmembrane</keyword>
<gene>
    <name evidence="2" type="ORF">GYA55_12160</name>
</gene>
<evidence type="ECO:0000313" key="3">
    <source>
        <dbReference type="Proteomes" id="UP000524246"/>
    </source>
</evidence>
<reference evidence="2 3" key="1">
    <citation type="journal article" date="2020" name="Biotechnol. Biofuels">
        <title>New insights from the biogas microbiome by comprehensive genome-resolved metagenomics of nearly 1600 species originating from multiple anaerobic digesters.</title>
        <authorList>
            <person name="Campanaro S."/>
            <person name="Treu L."/>
            <person name="Rodriguez-R L.M."/>
            <person name="Kovalovszki A."/>
            <person name="Ziels R.M."/>
            <person name="Maus I."/>
            <person name="Zhu X."/>
            <person name="Kougias P.G."/>
            <person name="Basile A."/>
            <person name="Luo G."/>
            <person name="Schluter A."/>
            <person name="Konstantinidis K.T."/>
            <person name="Angelidaki I."/>
        </authorList>
    </citation>
    <scope>NUCLEOTIDE SEQUENCE [LARGE SCALE GENOMIC DNA]</scope>
    <source>
        <strain evidence="2">AS27yjCOA_65</strain>
    </source>
</reference>
<keyword evidence="1" id="KW-1133">Transmembrane helix</keyword>
<feature type="transmembrane region" description="Helical" evidence="1">
    <location>
        <begin position="46"/>
        <end position="66"/>
    </location>
</feature>
<feature type="transmembrane region" description="Helical" evidence="1">
    <location>
        <begin position="112"/>
        <end position="136"/>
    </location>
</feature>